<dbReference type="Proteomes" id="UP000295217">
    <property type="component" value="Unassembled WGS sequence"/>
</dbReference>
<gene>
    <name evidence="1" type="ORF">E1262_27130</name>
</gene>
<protein>
    <submittedName>
        <fullName evidence="1">Uncharacterized protein</fullName>
    </submittedName>
</protein>
<keyword evidence="2" id="KW-1185">Reference proteome</keyword>
<name>A0A4R5A085_9ACTN</name>
<dbReference type="AlphaFoldDB" id="A0A4R5A085"/>
<comment type="caution">
    <text evidence="1">The sequence shown here is derived from an EMBL/GenBank/DDBJ whole genome shotgun (WGS) entry which is preliminary data.</text>
</comment>
<organism evidence="1 2">
    <name type="scientific">Jiangella aurantiaca</name>
    <dbReference type="NCBI Taxonomy" id="2530373"/>
    <lineage>
        <taxon>Bacteria</taxon>
        <taxon>Bacillati</taxon>
        <taxon>Actinomycetota</taxon>
        <taxon>Actinomycetes</taxon>
        <taxon>Jiangellales</taxon>
        <taxon>Jiangellaceae</taxon>
        <taxon>Jiangella</taxon>
    </lineage>
</organism>
<accession>A0A4R5A085</accession>
<evidence type="ECO:0000313" key="2">
    <source>
        <dbReference type="Proteomes" id="UP000295217"/>
    </source>
</evidence>
<dbReference type="EMBL" id="SMLB01000062">
    <property type="protein sequence ID" value="TDD64795.1"/>
    <property type="molecule type" value="Genomic_DNA"/>
</dbReference>
<dbReference type="OrthoDB" id="517099at2"/>
<sequence length="74" mass="8349">MERKEARLREDQVAELNRLARQLARAARRARPTGAPGERITDNTLIRVAVDLLLGKAEQLRGTTEDELRRSVGL</sequence>
<proteinExistence type="predicted"/>
<reference evidence="1 2" key="1">
    <citation type="submission" date="2019-02" db="EMBL/GenBank/DDBJ databases">
        <title>Draft genome sequences of novel Actinobacteria.</title>
        <authorList>
            <person name="Sahin N."/>
            <person name="Ay H."/>
            <person name="Saygin H."/>
        </authorList>
    </citation>
    <scope>NUCLEOTIDE SEQUENCE [LARGE SCALE GENOMIC DNA]</scope>
    <source>
        <strain evidence="1 2">8K307</strain>
    </source>
</reference>
<evidence type="ECO:0000313" key="1">
    <source>
        <dbReference type="EMBL" id="TDD64795.1"/>
    </source>
</evidence>